<dbReference type="GO" id="GO:0016887">
    <property type="term" value="F:ATP hydrolysis activity"/>
    <property type="evidence" value="ECO:0007669"/>
    <property type="project" value="InterPro"/>
</dbReference>
<evidence type="ECO:0000256" key="3">
    <source>
        <dbReference type="ARBA" id="ARBA00022840"/>
    </source>
</evidence>
<dbReference type="InterPro" id="IPR027417">
    <property type="entry name" value="P-loop_NTPase"/>
</dbReference>
<dbReference type="EMBL" id="JAGSXH010000089">
    <property type="protein sequence ID" value="MBS2965555.1"/>
    <property type="molecule type" value="Genomic_DNA"/>
</dbReference>
<feature type="domain" description="ABC transporter" evidence="5">
    <location>
        <begin position="33"/>
        <end position="264"/>
    </location>
</feature>
<dbReference type="SMART" id="SM00382">
    <property type="entry name" value="AAA"/>
    <property type="match status" value="1"/>
</dbReference>
<dbReference type="CDD" id="cd03255">
    <property type="entry name" value="ABC_MJ0796_LolCDE_FtsE"/>
    <property type="match status" value="1"/>
</dbReference>
<dbReference type="PANTHER" id="PTHR24220:SF685">
    <property type="entry name" value="ABC TRANSPORTER RELATED"/>
    <property type="match status" value="1"/>
</dbReference>
<dbReference type="InterPro" id="IPR017911">
    <property type="entry name" value="MacB-like_ATP-bd"/>
</dbReference>
<dbReference type="AlphaFoldDB" id="A0A8J7WRW4"/>
<reference evidence="6" key="1">
    <citation type="submission" date="2021-04" db="EMBL/GenBank/DDBJ databases">
        <title>Genome based classification of Actinospica acidithermotolerans sp. nov., an actinobacterium isolated from an Indonesian hot spring.</title>
        <authorList>
            <person name="Kusuma A.B."/>
            <person name="Putra K.E."/>
            <person name="Nafisah S."/>
            <person name="Loh J."/>
            <person name="Nouioui I."/>
            <person name="Goodfellow M."/>
        </authorList>
    </citation>
    <scope>NUCLEOTIDE SEQUENCE</scope>
    <source>
        <strain evidence="6">DSM 45618</strain>
    </source>
</reference>
<keyword evidence="1" id="KW-0813">Transport</keyword>
<protein>
    <submittedName>
        <fullName evidence="6">ABC transporter ATP-binding protein</fullName>
    </submittedName>
</protein>
<dbReference type="GO" id="GO:0005886">
    <property type="term" value="C:plasma membrane"/>
    <property type="evidence" value="ECO:0007669"/>
    <property type="project" value="TreeGrafter"/>
</dbReference>
<dbReference type="Pfam" id="PF00005">
    <property type="entry name" value="ABC_tran"/>
    <property type="match status" value="1"/>
</dbReference>
<dbReference type="Gene3D" id="3.40.50.300">
    <property type="entry name" value="P-loop containing nucleotide triphosphate hydrolases"/>
    <property type="match status" value="1"/>
</dbReference>
<dbReference type="InterPro" id="IPR015854">
    <property type="entry name" value="ABC_transpr_LolD-like"/>
</dbReference>
<dbReference type="InterPro" id="IPR003439">
    <property type="entry name" value="ABC_transporter-like_ATP-bd"/>
</dbReference>
<name>A0A8J7WRW4_9ACTN</name>
<keyword evidence="3 6" id="KW-0067">ATP-binding</keyword>
<dbReference type="PANTHER" id="PTHR24220">
    <property type="entry name" value="IMPORT ATP-BINDING PROTEIN"/>
    <property type="match status" value="1"/>
</dbReference>
<feature type="region of interest" description="Disordered" evidence="4">
    <location>
        <begin position="1"/>
        <end position="26"/>
    </location>
</feature>
<dbReference type="PROSITE" id="PS00211">
    <property type="entry name" value="ABC_TRANSPORTER_1"/>
    <property type="match status" value="1"/>
</dbReference>
<dbReference type="PROSITE" id="PS50893">
    <property type="entry name" value="ABC_TRANSPORTER_2"/>
    <property type="match status" value="1"/>
</dbReference>
<keyword evidence="7" id="KW-1185">Reference proteome</keyword>
<dbReference type="InterPro" id="IPR003593">
    <property type="entry name" value="AAA+_ATPase"/>
</dbReference>
<proteinExistence type="predicted"/>
<evidence type="ECO:0000259" key="5">
    <source>
        <dbReference type="PROSITE" id="PS50893"/>
    </source>
</evidence>
<organism evidence="6 7">
    <name type="scientific">Actinocrinis puniceicyclus</name>
    <dbReference type="NCBI Taxonomy" id="977794"/>
    <lineage>
        <taxon>Bacteria</taxon>
        <taxon>Bacillati</taxon>
        <taxon>Actinomycetota</taxon>
        <taxon>Actinomycetes</taxon>
        <taxon>Catenulisporales</taxon>
        <taxon>Actinospicaceae</taxon>
        <taxon>Actinocrinis</taxon>
    </lineage>
</organism>
<keyword evidence="2" id="KW-0547">Nucleotide-binding</keyword>
<comment type="caution">
    <text evidence="6">The sequence shown here is derived from an EMBL/GenBank/DDBJ whole genome shotgun (WGS) entry which is preliminary data.</text>
</comment>
<dbReference type="FunFam" id="3.40.50.300:FF:000032">
    <property type="entry name" value="Export ABC transporter ATP-binding protein"/>
    <property type="match status" value="1"/>
</dbReference>
<evidence type="ECO:0000256" key="2">
    <source>
        <dbReference type="ARBA" id="ARBA00022741"/>
    </source>
</evidence>
<dbReference type="GO" id="GO:0005524">
    <property type="term" value="F:ATP binding"/>
    <property type="evidence" value="ECO:0007669"/>
    <property type="project" value="UniProtKB-KW"/>
</dbReference>
<sequence>MPEPAAGRTAPLAPGPAGATPPVGTAPVETPVVELRAVTRVYGNGRTAVHALRGVDMTLRGAKLIVVRGRSGSGKTTLLNIIGGLDLATGGTVRVAGRDLAGLSERERVLMRRDTVGFVFQSFGLIPFLSAAENVGVPLRITNTDPAERDQRVQRALELVGLAGHAAHRPAELSGGQQQRVAIARALVQRPRLLIADEPTGHLDAETALQVMRRLRGIVDGEHLTALVATHDRQLTDLADEVLDLRDGKLLVAQVGGGPQDGAT</sequence>
<dbReference type="Proteomes" id="UP000677913">
    <property type="component" value="Unassembled WGS sequence"/>
</dbReference>
<gene>
    <name evidence="6" type="ORF">KGA66_21070</name>
</gene>
<dbReference type="RefSeq" id="WP_211469909.1">
    <property type="nucleotide sequence ID" value="NZ_JAGSXH010000089.1"/>
</dbReference>
<dbReference type="GO" id="GO:0098796">
    <property type="term" value="C:membrane protein complex"/>
    <property type="evidence" value="ECO:0007669"/>
    <property type="project" value="UniProtKB-ARBA"/>
</dbReference>
<evidence type="ECO:0000313" key="6">
    <source>
        <dbReference type="EMBL" id="MBS2965555.1"/>
    </source>
</evidence>
<dbReference type="GO" id="GO:0022857">
    <property type="term" value="F:transmembrane transporter activity"/>
    <property type="evidence" value="ECO:0007669"/>
    <property type="project" value="TreeGrafter"/>
</dbReference>
<evidence type="ECO:0000313" key="7">
    <source>
        <dbReference type="Proteomes" id="UP000677913"/>
    </source>
</evidence>
<evidence type="ECO:0000256" key="1">
    <source>
        <dbReference type="ARBA" id="ARBA00022448"/>
    </source>
</evidence>
<accession>A0A8J7WRW4</accession>
<dbReference type="InterPro" id="IPR017871">
    <property type="entry name" value="ABC_transporter-like_CS"/>
</dbReference>
<evidence type="ECO:0000256" key="4">
    <source>
        <dbReference type="SAM" id="MobiDB-lite"/>
    </source>
</evidence>
<dbReference type="SUPFAM" id="SSF52540">
    <property type="entry name" value="P-loop containing nucleoside triphosphate hydrolases"/>
    <property type="match status" value="1"/>
</dbReference>